<protein>
    <submittedName>
        <fullName evidence="2">Uncharacterized protein</fullName>
    </submittedName>
</protein>
<feature type="compositionally biased region" description="Basic and acidic residues" evidence="1">
    <location>
        <begin position="22"/>
        <end position="36"/>
    </location>
</feature>
<dbReference type="EMBL" id="VGLS01001053">
    <property type="protein sequence ID" value="MBM3226796.1"/>
    <property type="molecule type" value="Genomic_DNA"/>
</dbReference>
<accession>A0A937W874</accession>
<evidence type="ECO:0000313" key="2">
    <source>
        <dbReference type="EMBL" id="MBM3226796.1"/>
    </source>
</evidence>
<comment type="caution">
    <text evidence="2">The sequence shown here is derived from an EMBL/GenBank/DDBJ whole genome shotgun (WGS) entry which is preliminary data.</text>
</comment>
<organism evidence="2 3">
    <name type="scientific">Tectimicrobiota bacterium</name>
    <dbReference type="NCBI Taxonomy" id="2528274"/>
    <lineage>
        <taxon>Bacteria</taxon>
        <taxon>Pseudomonadati</taxon>
        <taxon>Nitrospinota/Tectimicrobiota group</taxon>
        <taxon>Candidatus Tectimicrobiota</taxon>
    </lineage>
</organism>
<feature type="region of interest" description="Disordered" evidence="1">
    <location>
        <begin position="13"/>
        <end position="36"/>
    </location>
</feature>
<evidence type="ECO:0000313" key="3">
    <source>
        <dbReference type="Proteomes" id="UP000712673"/>
    </source>
</evidence>
<proteinExistence type="predicted"/>
<reference evidence="2" key="1">
    <citation type="submission" date="2019-03" db="EMBL/GenBank/DDBJ databases">
        <title>Lake Tanganyika Metagenome-Assembled Genomes (MAGs).</title>
        <authorList>
            <person name="Tran P."/>
        </authorList>
    </citation>
    <scope>NUCLEOTIDE SEQUENCE</scope>
    <source>
        <strain evidence="2">K_DeepCast_65m_m2_066</strain>
    </source>
</reference>
<feature type="region of interest" description="Disordered" evidence="1">
    <location>
        <begin position="65"/>
        <end position="84"/>
    </location>
</feature>
<dbReference type="Proteomes" id="UP000712673">
    <property type="component" value="Unassembled WGS sequence"/>
</dbReference>
<sequence>MPQVDSQRLRLVSVPDAGYHPSDSDHRGLKTMPDPRRPWDTLAWRRIVDDSHACPYLPQWADGLCGPGPESPQGAQRMRPQLQTQANGVAQVFHSVSA</sequence>
<name>A0A937W874_UNCTE</name>
<gene>
    <name evidence="2" type="ORF">FJZ47_23780</name>
</gene>
<evidence type="ECO:0000256" key="1">
    <source>
        <dbReference type="SAM" id="MobiDB-lite"/>
    </source>
</evidence>
<dbReference type="AlphaFoldDB" id="A0A937W874"/>